<evidence type="ECO:0000313" key="2">
    <source>
        <dbReference type="EMBL" id="MQL48512.1"/>
    </source>
</evidence>
<proteinExistence type="predicted"/>
<gene>
    <name evidence="2" type="ORF">GEA64_11310</name>
</gene>
<dbReference type="Proteomes" id="UP000481739">
    <property type="component" value="Unassembled WGS sequence"/>
</dbReference>
<dbReference type="AlphaFoldDB" id="A0A7C9GKY2"/>
<sequence>MEHEYSEKAQQKQKRRQLQSNNATHHDSNPLELELEKNSNSVTPADHHKKWFTYEGDKEVELTTERMKEIFSNKQPKIIIAGDGHNKPPFQYAKNIPDVNSSFDAGTLQLYIEATDEQINKNRSEYTPKEFMAKPSWFMNKNRQAGIVGWEDSELSNAMKEMFELSAKSISEPEKLTEKDISSFYELHTTAIQHFLPNFKQLSNEFLEIMAKAGSNKELDKIALEMMRFTSGRWRDEYVNPTLAEKIAKHAAENENHTFVVSIGDAHLSINPMQEHLNKMRKKFNFKHQIIFTRDKAPTLPII</sequence>
<protein>
    <recommendedName>
        <fullName evidence="4">Haem-binding uptake Tiki superfamily ChaN domain-containing protein</fullName>
    </recommendedName>
</protein>
<feature type="compositionally biased region" description="Basic and acidic residues" evidence="1">
    <location>
        <begin position="1"/>
        <end position="10"/>
    </location>
</feature>
<name>A0A7C9GKY2_9GAMM</name>
<evidence type="ECO:0008006" key="4">
    <source>
        <dbReference type="Google" id="ProtNLM"/>
    </source>
</evidence>
<dbReference type="RefSeq" id="WP_152962861.1">
    <property type="nucleotide sequence ID" value="NZ_CAWOZU010000018.1"/>
</dbReference>
<organism evidence="2 3">
    <name type="scientific">Photorhabdus khanii</name>
    <dbReference type="NCBI Taxonomy" id="1004150"/>
    <lineage>
        <taxon>Bacteria</taxon>
        <taxon>Pseudomonadati</taxon>
        <taxon>Pseudomonadota</taxon>
        <taxon>Gammaproteobacteria</taxon>
        <taxon>Enterobacterales</taxon>
        <taxon>Morganellaceae</taxon>
        <taxon>Photorhabdus</taxon>
    </lineage>
</organism>
<dbReference type="EMBL" id="WHZZ01000003">
    <property type="protein sequence ID" value="MQL48512.1"/>
    <property type="molecule type" value="Genomic_DNA"/>
</dbReference>
<accession>A0A7C9GKY2</accession>
<evidence type="ECO:0000256" key="1">
    <source>
        <dbReference type="SAM" id="MobiDB-lite"/>
    </source>
</evidence>
<evidence type="ECO:0000313" key="3">
    <source>
        <dbReference type="Proteomes" id="UP000481739"/>
    </source>
</evidence>
<reference evidence="2 3" key="1">
    <citation type="journal article" date="2019" name="Nature">
        <title>A new antibiotic selectively kills Gram-negative pathogens.</title>
        <authorList>
            <person name="Imai Y."/>
            <person name="Meyer K.J."/>
            <person name="Iinishi A."/>
            <person name="Favre-Godal Q."/>
            <person name="Green R."/>
            <person name="Manuse S."/>
            <person name="Caboni M."/>
            <person name="Mori M."/>
            <person name="Niles S."/>
            <person name="Ghiglieri M."/>
            <person name="Honrao C."/>
            <person name="Ma X."/>
            <person name="Guo J.J."/>
            <person name="Makriyannis A."/>
            <person name="Linares-Otoya L."/>
            <person name="Boehringer N."/>
            <person name="Wuisan Z.G."/>
            <person name="Kaur H."/>
            <person name="Wu R."/>
            <person name="Mateus A."/>
            <person name="Typas A."/>
            <person name="Savitski M.M."/>
            <person name="Espinoza J.L."/>
            <person name="O'Rourke A."/>
            <person name="Nelson K.E."/>
            <person name="Hiller S."/>
            <person name="Noinaj N."/>
            <person name="Schaeberle T.F."/>
            <person name="D'Onofrio A."/>
            <person name="Lewis K."/>
        </authorList>
    </citation>
    <scope>NUCLEOTIDE SEQUENCE [LARGE SCALE GENOMIC DNA]</scope>
    <source>
        <strain evidence="2 3">HGB 1456</strain>
    </source>
</reference>
<comment type="caution">
    <text evidence="2">The sequence shown here is derived from an EMBL/GenBank/DDBJ whole genome shotgun (WGS) entry which is preliminary data.</text>
</comment>
<feature type="region of interest" description="Disordered" evidence="1">
    <location>
        <begin position="1"/>
        <end position="32"/>
    </location>
</feature>